<organism evidence="1 2">
    <name type="scientific">Candidatus Dojkabacteria bacterium</name>
    <dbReference type="NCBI Taxonomy" id="2099670"/>
    <lineage>
        <taxon>Bacteria</taxon>
        <taxon>Candidatus Dojkabacteria</taxon>
    </lineage>
</organism>
<reference evidence="1" key="2">
    <citation type="journal article" date="2021" name="Microbiome">
        <title>Successional dynamics and alternative stable states in a saline activated sludge microbial community over 9 years.</title>
        <authorList>
            <person name="Wang Y."/>
            <person name="Ye J."/>
            <person name="Ju F."/>
            <person name="Liu L."/>
            <person name="Boyd J.A."/>
            <person name="Deng Y."/>
            <person name="Parks D.H."/>
            <person name="Jiang X."/>
            <person name="Yin X."/>
            <person name="Woodcroft B.J."/>
            <person name="Tyson G.W."/>
            <person name="Hugenholtz P."/>
            <person name="Polz M.F."/>
            <person name="Zhang T."/>
        </authorList>
    </citation>
    <scope>NUCLEOTIDE SEQUENCE</scope>
    <source>
        <strain evidence="1">HKST-UBA13</strain>
    </source>
</reference>
<dbReference type="Proteomes" id="UP000775877">
    <property type="component" value="Unassembled WGS sequence"/>
</dbReference>
<evidence type="ECO:0000313" key="1">
    <source>
        <dbReference type="EMBL" id="MCA9381017.1"/>
    </source>
</evidence>
<accession>A0A955L0H1</accession>
<comment type="caution">
    <text evidence="1">The sequence shown here is derived from an EMBL/GenBank/DDBJ whole genome shotgun (WGS) entry which is preliminary data.</text>
</comment>
<proteinExistence type="predicted"/>
<sequence>MNQPINLEGLWDFSVRDNQLIASRDGNMFQQGGAHKINLSEVAEIKYDSWFKFRFMLVVYSFNIGTYIYMLGKNGDMIASINFQFANKKAKSLLKALAEAQKLNPNIEFEGVMKEAVENQTVKPIRNAYLKSV</sequence>
<dbReference type="EMBL" id="JAGQLJ010000043">
    <property type="protein sequence ID" value="MCA9381017.1"/>
    <property type="molecule type" value="Genomic_DNA"/>
</dbReference>
<gene>
    <name evidence="1" type="ORF">KC678_02025</name>
</gene>
<dbReference type="AlphaFoldDB" id="A0A955L0H1"/>
<evidence type="ECO:0000313" key="2">
    <source>
        <dbReference type="Proteomes" id="UP000775877"/>
    </source>
</evidence>
<protein>
    <submittedName>
        <fullName evidence="1">Uncharacterized protein</fullName>
    </submittedName>
</protein>
<name>A0A955L0H1_9BACT</name>
<feature type="non-terminal residue" evidence="1">
    <location>
        <position position="133"/>
    </location>
</feature>
<reference evidence="1" key="1">
    <citation type="submission" date="2020-04" db="EMBL/GenBank/DDBJ databases">
        <authorList>
            <person name="Zhang T."/>
        </authorList>
    </citation>
    <scope>NUCLEOTIDE SEQUENCE</scope>
    <source>
        <strain evidence="1">HKST-UBA13</strain>
    </source>
</reference>